<organism evidence="2 3">
    <name type="scientific">Oculimacula yallundae</name>
    <dbReference type="NCBI Taxonomy" id="86028"/>
    <lineage>
        <taxon>Eukaryota</taxon>
        <taxon>Fungi</taxon>
        <taxon>Dikarya</taxon>
        <taxon>Ascomycota</taxon>
        <taxon>Pezizomycotina</taxon>
        <taxon>Leotiomycetes</taxon>
        <taxon>Helotiales</taxon>
        <taxon>Ploettnerulaceae</taxon>
        <taxon>Oculimacula</taxon>
    </lineage>
</organism>
<sequence length="78" mass="9123">MRNLLSLFHLSSPSGLRVPYLCLAMPPMLLNTFFPISSTPFCPLFIQFYFIFPSLLFNFLRCILSLTIINCRPVRHKR</sequence>
<reference evidence="2 3" key="1">
    <citation type="journal article" date="2024" name="Commun. Biol.">
        <title>Comparative genomic analysis of thermophilic fungi reveals convergent evolutionary adaptations and gene losses.</title>
        <authorList>
            <person name="Steindorff A.S."/>
            <person name="Aguilar-Pontes M.V."/>
            <person name="Robinson A.J."/>
            <person name="Andreopoulos B."/>
            <person name="LaButti K."/>
            <person name="Kuo A."/>
            <person name="Mondo S."/>
            <person name="Riley R."/>
            <person name="Otillar R."/>
            <person name="Haridas S."/>
            <person name="Lipzen A."/>
            <person name="Grimwood J."/>
            <person name="Schmutz J."/>
            <person name="Clum A."/>
            <person name="Reid I.D."/>
            <person name="Moisan M.C."/>
            <person name="Butler G."/>
            <person name="Nguyen T.T.M."/>
            <person name="Dewar K."/>
            <person name="Conant G."/>
            <person name="Drula E."/>
            <person name="Henrissat B."/>
            <person name="Hansel C."/>
            <person name="Singer S."/>
            <person name="Hutchinson M.I."/>
            <person name="de Vries R.P."/>
            <person name="Natvig D.O."/>
            <person name="Powell A.J."/>
            <person name="Tsang A."/>
            <person name="Grigoriev I.V."/>
        </authorList>
    </citation>
    <scope>NUCLEOTIDE SEQUENCE [LARGE SCALE GENOMIC DNA]</scope>
    <source>
        <strain evidence="2 3">CBS 494.80</strain>
    </source>
</reference>
<name>A0ABR4D080_9HELO</name>
<evidence type="ECO:0000256" key="1">
    <source>
        <dbReference type="SAM" id="Phobius"/>
    </source>
</evidence>
<feature type="transmembrane region" description="Helical" evidence="1">
    <location>
        <begin position="48"/>
        <end position="69"/>
    </location>
</feature>
<evidence type="ECO:0000313" key="2">
    <source>
        <dbReference type="EMBL" id="KAL2075515.1"/>
    </source>
</evidence>
<protein>
    <submittedName>
        <fullName evidence="2">Uncharacterized protein</fullName>
    </submittedName>
</protein>
<comment type="caution">
    <text evidence="2">The sequence shown here is derived from an EMBL/GenBank/DDBJ whole genome shotgun (WGS) entry which is preliminary data.</text>
</comment>
<proteinExistence type="predicted"/>
<dbReference type="Proteomes" id="UP001595075">
    <property type="component" value="Unassembled WGS sequence"/>
</dbReference>
<keyword evidence="1" id="KW-0472">Membrane</keyword>
<accession>A0ABR4D080</accession>
<keyword evidence="3" id="KW-1185">Reference proteome</keyword>
<evidence type="ECO:0000313" key="3">
    <source>
        <dbReference type="Proteomes" id="UP001595075"/>
    </source>
</evidence>
<keyword evidence="1" id="KW-0812">Transmembrane</keyword>
<keyword evidence="1" id="KW-1133">Transmembrane helix</keyword>
<gene>
    <name evidence="2" type="ORF">VTL71DRAFT_458</name>
</gene>
<dbReference type="EMBL" id="JAZHXI010000001">
    <property type="protein sequence ID" value="KAL2075515.1"/>
    <property type="molecule type" value="Genomic_DNA"/>
</dbReference>